<evidence type="ECO:0000256" key="6">
    <source>
        <dbReference type="SAM" id="Phobius"/>
    </source>
</evidence>
<feature type="chain" id="PRO_5012130600" evidence="7">
    <location>
        <begin position="25"/>
        <end position="182"/>
    </location>
</feature>
<keyword evidence="10" id="KW-1185">Reference proteome</keyword>
<evidence type="ECO:0000256" key="5">
    <source>
        <dbReference type="SAM" id="MobiDB-lite"/>
    </source>
</evidence>
<dbReference type="AlphaFoldDB" id="A0A263D4Z5"/>
<dbReference type="GO" id="GO:0042597">
    <property type="term" value="C:periplasmic space"/>
    <property type="evidence" value="ECO:0007669"/>
    <property type="project" value="InterPro"/>
</dbReference>
<dbReference type="EMBL" id="NKYE01000007">
    <property type="protein sequence ID" value="OZM72546.1"/>
    <property type="molecule type" value="Genomic_DNA"/>
</dbReference>
<feature type="transmembrane region" description="Helical" evidence="6">
    <location>
        <begin position="154"/>
        <end position="173"/>
    </location>
</feature>
<keyword evidence="3 7" id="KW-0732">Signal</keyword>
<dbReference type="GO" id="GO:0030313">
    <property type="term" value="C:cell envelope"/>
    <property type="evidence" value="ECO:0007669"/>
    <property type="project" value="UniProtKB-SubCell"/>
</dbReference>
<comment type="caution">
    <text evidence="9">The sequence shown here is derived from an EMBL/GenBank/DDBJ whole genome shotgun (WGS) entry which is preliminary data.</text>
</comment>
<evidence type="ECO:0000256" key="7">
    <source>
        <dbReference type="SAM" id="SignalP"/>
    </source>
</evidence>
<evidence type="ECO:0000256" key="1">
    <source>
        <dbReference type="ARBA" id="ARBA00004196"/>
    </source>
</evidence>
<dbReference type="RefSeq" id="WP_094863023.1">
    <property type="nucleotide sequence ID" value="NZ_NKYE01000007.1"/>
</dbReference>
<dbReference type="GO" id="GO:0005886">
    <property type="term" value="C:plasma membrane"/>
    <property type="evidence" value="ECO:0007669"/>
    <property type="project" value="TreeGrafter"/>
</dbReference>
<evidence type="ECO:0000256" key="4">
    <source>
        <dbReference type="ARBA" id="ARBA00023008"/>
    </source>
</evidence>
<organism evidence="9 10">
    <name type="scientific">Amycolatopsis antarctica</name>
    <dbReference type="NCBI Taxonomy" id="1854586"/>
    <lineage>
        <taxon>Bacteria</taxon>
        <taxon>Bacillati</taxon>
        <taxon>Actinomycetota</taxon>
        <taxon>Actinomycetes</taxon>
        <taxon>Pseudonocardiales</taxon>
        <taxon>Pseudonocardiaceae</taxon>
        <taxon>Amycolatopsis</taxon>
    </lineage>
</organism>
<dbReference type="GO" id="GO:0046688">
    <property type="term" value="P:response to copper ion"/>
    <property type="evidence" value="ECO:0007669"/>
    <property type="project" value="InterPro"/>
</dbReference>
<feature type="signal peptide" evidence="7">
    <location>
        <begin position="1"/>
        <end position="24"/>
    </location>
</feature>
<feature type="domain" description="CopC" evidence="8">
    <location>
        <begin position="25"/>
        <end position="119"/>
    </location>
</feature>
<accession>A0A263D4Z5</accession>
<evidence type="ECO:0000256" key="2">
    <source>
        <dbReference type="ARBA" id="ARBA00022723"/>
    </source>
</evidence>
<evidence type="ECO:0000259" key="8">
    <source>
        <dbReference type="Pfam" id="PF04234"/>
    </source>
</evidence>
<keyword evidence="6" id="KW-0812">Transmembrane</keyword>
<dbReference type="InParanoid" id="A0A263D4Z5"/>
<dbReference type="Proteomes" id="UP000242444">
    <property type="component" value="Unassembled WGS sequence"/>
</dbReference>
<sequence length="182" mass="18114">MRRAAVAVLLTAFALLGLAVPASAHNVLVSSDPAENAALPAAPPVVTLTFDQYVQAGDSNQVAVTGPDGSQWAEGQISVRGNVVTAPVRPLGPAGQYTVGYRILSADGHPVPGEIRFTLTTAGNGTPAPADAAASGGTGTQASEADSGSGGVPVWVWIVGAVLLLGVGLVLALRTGKESPKS</sequence>
<dbReference type="SUPFAM" id="SSF81296">
    <property type="entry name" value="E set domains"/>
    <property type="match status" value="1"/>
</dbReference>
<keyword evidence="6" id="KW-1133">Transmembrane helix</keyword>
<feature type="compositionally biased region" description="Low complexity" evidence="5">
    <location>
        <begin position="122"/>
        <end position="145"/>
    </location>
</feature>
<dbReference type="PANTHER" id="PTHR34820:SF4">
    <property type="entry name" value="INNER MEMBRANE PROTEIN YEBZ"/>
    <property type="match status" value="1"/>
</dbReference>
<evidence type="ECO:0000313" key="9">
    <source>
        <dbReference type="EMBL" id="OZM72546.1"/>
    </source>
</evidence>
<dbReference type="OrthoDB" id="5242236at2"/>
<name>A0A263D4Z5_9PSEU</name>
<evidence type="ECO:0000313" key="10">
    <source>
        <dbReference type="Proteomes" id="UP000242444"/>
    </source>
</evidence>
<dbReference type="Gene3D" id="2.60.40.1220">
    <property type="match status" value="1"/>
</dbReference>
<dbReference type="InterPro" id="IPR014755">
    <property type="entry name" value="Cu-Rt/internalin_Ig-like"/>
</dbReference>
<dbReference type="GO" id="GO:0005507">
    <property type="term" value="F:copper ion binding"/>
    <property type="evidence" value="ECO:0007669"/>
    <property type="project" value="InterPro"/>
</dbReference>
<keyword evidence="4" id="KW-0186">Copper</keyword>
<evidence type="ECO:0000256" key="3">
    <source>
        <dbReference type="ARBA" id="ARBA00022729"/>
    </source>
</evidence>
<dbReference type="InterPro" id="IPR014756">
    <property type="entry name" value="Ig_E-set"/>
</dbReference>
<keyword evidence="6" id="KW-0472">Membrane</keyword>
<dbReference type="GO" id="GO:0006825">
    <property type="term" value="P:copper ion transport"/>
    <property type="evidence" value="ECO:0007669"/>
    <property type="project" value="InterPro"/>
</dbReference>
<dbReference type="Pfam" id="PF04234">
    <property type="entry name" value="CopC"/>
    <property type="match status" value="1"/>
</dbReference>
<protein>
    <submittedName>
        <fullName evidence="9">Copper resistance protein CopC</fullName>
    </submittedName>
</protein>
<dbReference type="InterPro" id="IPR032694">
    <property type="entry name" value="CopC/D"/>
</dbReference>
<gene>
    <name evidence="9" type="ORF">CFN78_12915</name>
</gene>
<dbReference type="InterPro" id="IPR007348">
    <property type="entry name" value="CopC_dom"/>
</dbReference>
<proteinExistence type="predicted"/>
<reference evidence="9 10" key="1">
    <citation type="submission" date="2017-07" db="EMBL/GenBank/DDBJ databases">
        <title>Amycolatopsis antarcticus sp. nov., isolated from the surface of an Antarcticus brown macroalga.</title>
        <authorList>
            <person name="Wang J."/>
            <person name="Leiva S."/>
            <person name="Huang J."/>
            <person name="Huang Y."/>
        </authorList>
    </citation>
    <scope>NUCLEOTIDE SEQUENCE [LARGE SCALE GENOMIC DNA]</scope>
    <source>
        <strain evidence="9 10">AU-G6</strain>
    </source>
</reference>
<feature type="region of interest" description="Disordered" evidence="5">
    <location>
        <begin position="122"/>
        <end position="149"/>
    </location>
</feature>
<dbReference type="PANTHER" id="PTHR34820">
    <property type="entry name" value="INNER MEMBRANE PROTEIN YEBZ"/>
    <property type="match status" value="1"/>
</dbReference>
<keyword evidence="2" id="KW-0479">Metal-binding</keyword>
<comment type="subcellular location">
    <subcellularLocation>
        <location evidence="1">Cell envelope</location>
    </subcellularLocation>
</comment>